<dbReference type="AlphaFoldDB" id="A0A5D2VY06"/>
<protein>
    <recommendedName>
        <fullName evidence="3">HTH CENPB-type domain-containing protein</fullName>
    </recommendedName>
</protein>
<name>A0A5D2VY06_GOSMU</name>
<accession>A0A5D2VY06</accession>
<keyword evidence="2" id="KW-1185">Reference proteome</keyword>
<dbReference type="Gene3D" id="1.10.10.60">
    <property type="entry name" value="Homeodomain-like"/>
    <property type="match status" value="1"/>
</dbReference>
<dbReference type="Proteomes" id="UP000323597">
    <property type="component" value="Chromosome D02"/>
</dbReference>
<dbReference type="EMBL" id="CM017650">
    <property type="protein sequence ID" value="TYI94243.1"/>
    <property type="molecule type" value="Genomic_DNA"/>
</dbReference>
<evidence type="ECO:0008006" key="3">
    <source>
        <dbReference type="Google" id="ProtNLM"/>
    </source>
</evidence>
<evidence type="ECO:0000313" key="2">
    <source>
        <dbReference type="Proteomes" id="UP000323597"/>
    </source>
</evidence>
<gene>
    <name evidence="1" type="ORF">E1A91_D02G189600v1</name>
</gene>
<proteinExistence type="predicted"/>
<evidence type="ECO:0000313" key="1">
    <source>
        <dbReference type="EMBL" id="TYI94243.1"/>
    </source>
</evidence>
<sequence length="319" mass="37400">PIKNIKYLKRSSEYLLKEIKNNNVKRHKSAKYLELENVLYEWFLQYQEKVNMTGEITQTIAKEFLHEIKSYKRFSESDSVVIENIEDALPQIRGKLENFYWKDIYNMDEPDLFYCLQADHSLATKQLEGQKKDKERLTVVKGEINLEKINVLDAIHFINVSWNIDVKPTTIAISFRHCNIRSEEDIPLEQEIGDVKVIHKLKKLISDLHYRNAMDIDQILNYPSENESLMESPTDEEIIQGVMDVSTDDEQDPDDSSLLPHVSPKEAFLAVDTLKNYLIQHENNIPYLVYAILKVKDEIEFDSHTKKKQLTIDAYFSKE</sequence>
<reference evidence="1 2" key="1">
    <citation type="submission" date="2019-07" db="EMBL/GenBank/DDBJ databases">
        <title>WGS assembly of Gossypium mustelinum.</title>
        <authorList>
            <person name="Chen Z.J."/>
            <person name="Sreedasyam A."/>
            <person name="Ando A."/>
            <person name="Song Q."/>
            <person name="De L."/>
            <person name="Hulse-Kemp A."/>
            <person name="Ding M."/>
            <person name="Ye W."/>
            <person name="Kirkbride R."/>
            <person name="Jenkins J."/>
            <person name="Plott C."/>
            <person name="Lovell J."/>
            <person name="Lin Y.-M."/>
            <person name="Vaughn R."/>
            <person name="Liu B."/>
            <person name="Li W."/>
            <person name="Simpson S."/>
            <person name="Scheffler B."/>
            <person name="Saski C."/>
            <person name="Grover C."/>
            <person name="Hu G."/>
            <person name="Conover J."/>
            <person name="Carlson J."/>
            <person name="Shu S."/>
            <person name="Boston L."/>
            <person name="Williams M."/>
            <person name="Peterson D."/>
            <person name="Mcgee K."/>
            <person name="Jones D."/>
            <person name="Wendel J."/>
            <person name="Stelly D."/>
            <person name="Grimwood J."/>
            <person name="Schmutz J."/>
        </authorList>
    </citation>
    <scope>NUCLEOTIDE SEQUENCE [LARGE SCALE GENOMIC DNA]</scope>
    <source>
        <strain evidence="1">1408120.09</strain>
    </source>
</reference>
<feature type="non-terminal residue" evidence="1">
    <location>
        <position position="1"/>
    </location>
</feature>
<organism evidence="1 2">
    <name type="scientific">Gossypium mustelinum</name>
    <name type="common">Cotton</name>
    <name type="synonym">Gossypium caicoense</name>
    <dbReference type="NCBI Taxonomy" id="34275"/>
    <lineage>
        <taxon>Eukaryota</taxon>
        <taxon>Viridiplantae</taxon>
        <taxon>Streptophyta</taxon>
        <taxon>Embryophyta</taxon>
        <taxon>Tracheophyta</taxon>
        <taxon>Spermatophyta</taxon>
        <taxon>Magnoliopsida</taxon>
        <taxon>eudicotyledons</taxon>
        <taxon>Gunneridae</taxon>
        <taxon>Pentapetalae</taxon>
        <taxon>rosids</taxon>
        <taxon>malvids</taxon>
        <taxon>Malvales</taxon>
        <taxon>Malvaceae</taxon>
        <taxon>Malvoideae</taxon>
        <taxon>Gossypium</taxon>
    </lineage>
</organism>